<dbReference type="InterPro" id="IPR027450">
    <property type="entry name" value="AlkB-like"/>
</dbReference>
<sequence length="201" mass="22641">MPQQGELFAPPPPVPGLRLVREAVSEAEEERLAALIDAAPLAPFQFGQWEGKRLTVNYGSAYDYQRARPTEAPPLPAWLADLRTRLAPLMDRAPEDFVQGLLIRYDPGAGIGWHRDRPQYGEVLGLSLSAPAMLRLRRRTEAGFDRRTVELPPRSLYLLSGEARHDWEHSITPMEVTRRSITLRTMAGPAPPLQRRGSETW</sequence>
<evidence type="ECO:0000259" key="1">
    <source>
        <dbReference type="PROSITE" id="PS51471"/>
    </source>
</evidence>
<organism evidence="2 3">
    <name type="scientific">Croceibacterium soli</name>
    <dbReference type="NCBI Taxonomy" id="1739690"/>
    <lineage>
        <taxon>Bacteria</taxon>
        <taxon>Pseudomonadati</taxon>
        <taxon>Pseudomonadota</taxon>
        <taxon>Alphaproteobacteria</taxon>
        <taxon>Sphingomonadales</taxon>
        <taxon>Erythrobacteraceae</taxon>
        <taxon>Croceibacterium</taxon>
    </lineage>
</organism>
<dbReference type="Gene3D" id="2.60.120.590">
    <property type="entry name" value="Alpha-ketoglutarate-dependent dioxygenase AlkB-like"/>
    <property type="match status" value="1"/>
</dbReference>
<dbReference type="EMBL" id="WTYK01000004">
    <property type="protein sequence ID" value="MXP41809.1"/>
    <property type="molecule type" value="Genomic_DNA"/>
</dbReference>
<dbReference type="GO" id="GO:0051213">
    <property type="term" value="F:dioxygenase activity"/>
    <property type="evidence" value="ECO:0007669"/>
    <property type="project" value="UniProtKB-KW"/>
</dbReference>
<evidence type="ECO:0000313" key="3">
    <source>
        <dbReference type="Proteomes" id="UP000469159"/>
    </source>
</evidence>
<dbReference type="AlphaFoldDB" id="A0A6I4UVJ2"/>
<dbReference type="InterPro" id="IPR037151">
    <property type="entry name" value="AlkB-like_sf"/>
</dbReference>
<dbReference type="PANTHER" id="PTHR12463">
    <property type="entry name" value="OXYGENASE-RELATED"/>
    <property type="match status" value="1"/>
</dbReference>
<dbReference type="GO" id="GO:0032451">
    <property type="term" value="F:demethylase activity"/>
    <property type="evidence" value="ECO:0007669"/>
    <property type="project" value="TreeGrafter"/>
</dbReference>
<dbReference type="OrthoDB" id="278699at2"/>
<accession>A0A6I4UVJ2</accession>
<dbReference type="PANTHER" id="PTHR12463:SF1">
    <property type="entry name" value="2-OXOGLUTARATE AND FE-DEPENDENT OXYGENASE FAMILY PROTEIN"/>
    <property type="match status" value="1"/>
</dbReference>
<dbReference type="InterPro" id="IPR005123">
    <property type="entry name" value="Oxoglu/Fe-dep_dioxygenase_dom"/>
</dbReference>
<dbReference type="GO" id="GO:0070988">
    <property type="term" value="P:demethylation"/>
    <property type="evidence" value="ECO:0007669"/>
    <property type="project" value="InterPro"/>
</dbReference>
<dbReference type="InterPro" id="IPR032857">
    <property type="entry name" value="ALKBH4"/>
</dbReference>
<reference evidence="2 3" key="1">
    <citation type="submission" date="2019-12" db="EMBL/GenBank/DDBJ databases">
        <title>Genomic-based taxomic classification of the family Erythrobacteraceae.</title>
        <authorList>
            <person name="Xu L."/>
        </authorList>
    </citation>
    <scope>NUCLEOTIDE SEQUENCE [LARGE SCALE GENOMIC DNA]</scope>
    <source>
        <strain evidence="2 3">MCCC 1K02066</strain>
    </source>
</reference>
<name>A0A6I4UVJ2_9SPHN</name>
<comment type="caution">
    <text evidence="2">The sequence shown here is derived from an EMBL/GenBank/DDBJ whole genome shotgun (WGS) entry which is preliminary data.</text>
</comment>
<protein>
    <submittedName>
        <fullName evidence="2">Alpha-ketoglutarate-dependent dioxygenase AlkB</fullName>
    </submittedName>
</protein>
<dbReference type="SUPFAM" id="SSF51197">
    <property type="entry name" value="Clavaminate synthase-like"/>
    <property type="match status" value="1"/>
</dbReference>
<dbReference type="Pfam" id="PF13532">
    <property type="entry name" value="2OG-FeII_Oxy_2"/>
    <property type="match status" value="1"/>
</dbReference>
<keyword evidence="2" id="KW-0560">Oxidoreductase</keyword>
<evidence type="ECO:0000313" key="2">
    <source>
        <dbReference type="EMBL" id="MXP41809.1"/>
    </source>
</evidence>
<gene>
    <name evidence="2" type="ORF">GRI75_09170</name>
</gene>
<keyword evidence="3" id="KW-1185">Reference proteome</keyword>
<keyword evidence="2" id="KW-0223">Dioxygenase</keyword>
<dbReference type="PROSITE" id="PS51471">
    <property type="entry name" value="FE2OG_OXY"/>
    <property type="match status" value="1"/>
</dbReference>
<feature type="domain" description="Fe2OG dioxygenase" evidence="1">
    <location>
        <begin position="94"/>
        <end position="187"/>
    </location>
</feature>
<proteinExistence type="predicted"/>
<dbReference type="Proteomes" id="UP000469159">
    <property type="component" value="Unassembled WGS sequence"/>
</dbReference>